<protein>
    <submittedName>
        <fullName evidence="4">Cis-aconitate decarboxylase</fullName>
    </submittedName>
</protein>
<dbReference type="GO" id="GO:0016829">
    <property type="term" value="F:lyase activity"/>
    <property type="evidence" value="ECO:0007669"/>
    <property type="project" value="InterPro"/>
</dbReference>
<dbReference type="Gene3D" id="3.30.1330.120">
    <property type="entry name" value="2-methylcitrate dehydratase PrpD"/>
    <property type="match status" value="1"/>
</dbReference>
<feature type="domain" description="MmgE/PrpD N-terminal" evidence="2">
    <location>
        <begin position="29"/>
        <end position="293"/>
    </location>
</feature>
<organism evidence="4 5">
    <name type="scientific">Teratosphaeria destructans</name>
    <dbReference type="NCBI Taxonomy" id="418781"/>
    <lineage>
        <taxon>Eukaryota</taxon>
        <taxon>Fungi</taxon>
        <taxon>Dikarya</taxon>
        <taxon>Ascomycota</taxon>
        <taxon>Pezizomycotina</taxon>
        <taxon>Dothideomycetes</taxon>
        <taxon>Dothideomycetidae</taxon>
        <taxon>Mycosphaerellales</taxon>
        <taxon>Teratosphaeriaceae</taxon>
        <taxon>Teratosphaeria</taxon>
    </lineage>
</organism>
<dbReference type="InterPro" id="IPR045336">
    <property type="entry name" value="MmgE_PrpD_N"/>
</dbReference>
<dbReference type="InterPro" id="IPR042188">
    <property type="entry name" value="MmgE/PrpD_sf_2"/>
</dbReference>
<gene>
    <name evidence="4" type="ORF">Tdes44962_MAKER07639</name>
</gene>
<evidence type="ECO:0000313" key="5">
    <source>
        <dbReference type="Proteomes" id="UP001138500"/>
    </source>
</evidence>
<dbReference type="AlphaFoldDB" id="A0A9W7SYY5"/>
<evidence type="ECO:0000259" key="2">
    <source>
        <dbReference type="Pfam" id="PF03972"/>
    </source>
</evidence>
<dbReference type="Pfam" id="PF19305">
    <property type="entry name" value="MmgE_PrpD_C"/>
    <property type="match status" value="1"/>
</dbReference>
<accession>A0A9W7SYY5</accession>
<comment type="caution">
    <text evidence="4">The sequence shown here is derived from an EMBL/GenBank/DDBJ whole genome shotgun (WGS) entry which is preliminary data.</text>
</comment>
<comment type="similarity">
    <text evidence="1">Belongs to the PrpD family.</text>
</comment>
<dbReference type="PANTHER" id="PTHR16943:SF8">
    <property type="entry name" value="2-METHYLCITRATE DEHYDRATASE"/>
    <property type="match status" value="1"/>
</dbReference>
<dbReference type="InterPro" id="IPR005656">
    <property type="entry name" value="MmgE_PrpD"/>
</dbReference>
<reference evidence="4 5" key="2">
    <citation type="journal article" date="2021" name="Curr. Genet.">
        <title>Genetic response to nitrogen starvation in the aggressive Eucalyptus foliar pathogen Teratosphaeria destructans.</title>
        <authorList>
            <person name="Havenga M."/>
            <person name="Wingfield B.D."/>
            <person name="Wingfield M.J."/>
            <person name="Dreyer L.L."/>
            <person name="Roets F."/>
            <person name="Aylward J."/>
        </authorList>
    </citation>
    <scope>NUCLEOTIDE SEQUENCE [LARGE SCALE GENOMIC DNA]</scope>
    <source>
        <strain evidence="4">CMW44962</strain>
    </source>
</reference>
<evidence type="ECO:0000256" key="1">
    <source>
        <dbReference type="ARBA" id="ARBA00006174"/>
    </source>
</evidence>
<dbReference type="InterPro" id="IPR036148">
    <property type="entry name" value="MmgE/PrpD_sf"/>
</dbReference>
<evidence type="ECO:0000259" key="3">
    <source>
        <dbReference type="Pfam" id="PF19305"/>
    </source>
</evidence>
<keyword evidence="5" id="KW-1185">Reference proteome</keyword>
<feature type="domain" description="MmgE/PrpD C-terminal" evidence="3">
    <location>
        <begin position="315"/>
        <end position="485"/>
    </location>
</feature>
<evidence type="ECO:0000313" key="4">
    <source>
        <dbReference type="EMBL" id="KAH9842262.1"/>
    </source>
</evidence>
<dbReference type="PANTHER" id="PTHR16943">
    <property type="entry name" value="2-METHYLCITRATE DEHYDRATASE-RELATED"/>
    <property type="match status" value="1"/>
</dbReference>
<dbReference type="Pfam" id="PF03972">
    <property type="entry name" value="MmgE_PrpD_N"/>
    <property type="match status" value="1"/>
</dbReference>
<name>A0A9W7SYY5_9PEZI</name>
<dbReference type="Gene3D" id="1.10.4100.10">
    <property type="entry name" value="2-methylcitrate dehydratase PrpD"/>
    <property type="match status" value="1"/>
</dbReference>
<dbReference type="OrthoDB" id="10267976at2759"/>
<dbReference type="InterPro" id="IPR042183">
    <property type="entry name" value="MmgE/PrpD_sf_1"/>
</dbReference>
<reference evidence="4 5" key="1">
    <citation type="journal article" date="2018" name="IMA Fungus">
        <title>IMA Genome-F 10: Nine draft genome sequences of Claviceps purpurea s.lat., including C. arundinis, C. humidiphila, and C. cf. spartinae, pseudomolecules for the pitch canker pathogen Fusarium circinatum, draft genome of Davidsoniella eucalypti, Grosmannia galeiformis, Quambalaria eucalypti, and Teratosphaeria destructans.</title>
        <authorList>
            <person name="Wingfield B.D."/>
            <person name="Liu M."/>
            <person name="Nguyen H.D."/>
            <person name="Lane F.A."/>
            <person name="Morgan S.W."/>
            <person name="De Vos L."/>
            <person name="Wilken P.M."/>
            <person name="Duong T.A."/>
            <person name="Aylward J."/>
            <person name="Coetzee M.P."/>
            <person name="Dadej K."/>
            <person name="De Beer Z.W."/>
            <person name="Findlay W."/>
            <person name="Havenga M."/>
            <person name="Kolarik M."/>
            <person name="Menzies J.G."/>
            <person name="Naidoo K."/>
            <person name="Pochopski O."/>
            <person name="Shoukouhi P."/>
            <person name="Santana Q.C."/>
            <person name="Seifert K.A."/>
            <person name="Soal N."/>
            <person name="Steenkamp E.T."/>
            <person name="Tatham C.T."/>
            <person name="van der Nest M.A."/>
            <person name="Wingfield M.J."/>
        </authorList>
    </citation>
    <scope>NUCLEOTIDE SEQUENCE [LARGE SCALE GENOMIC DNA]</scope>
    <source>
        <strain evidence="4">CMW44962</strain>
    </source>
</reference>
<dbReference type="SUPFAM" id="SSF103378">
    <property type="entry name" value="2-methylcitrate dehydratase PrpD"/>
    <property type="match status" value="1"/>
</dbReference>
<dbReference type="Proteomes" id="UP001138500">
    <property type="component" value="Unassembled WGS sequence"/>
</dbReference>
<proteinExistence type="inferred from homology"/>
<dbReference type="InterPro" id="IPR045337">
    <property type="entry name" value="MmgE_PrpD_C"/>
</dbReference>
<dbReference type="EMBL" id="RIBY02000435">
    <property type="protein sequence ID" value="KAH9842262.1"/>
    <property type="molecule type" value="Genomic_DNA"/>
</dbReference>
<sequence>MASTSTSRPNDLVANQPIVSQTIPATHLLATFISTATSRHLTPDIRAKVQEVLLDYIGVTLGAIHHVDSTRPIYNAIRALQGPTLPAATTNGRVDGESHNPYCTVLGHGTPHFLPQYAGLLNAAFAHSLDFDDTYAAGTLHAGVTTISAALTQAESLTSSGMPPSPENFILAVSVGYEVTCRLGRELGFEAYERGFHNTGTAGIFGAIAAIAVLKGLSIEVVEHAFGLAGSKAAGSMQYLENGSWNKRLHAGFAVHDAFLSVTLAEAGVTGAAKAIEGKSGFLKAYTPNPSISLSRLTADLGVQWCWLDSALKPYPACRMTHCFIEICGAIHVDQAEKAVSRLESDIASITVRMTPANHILIGDDTLNKRHPNNAIDAQFSVYFQVAHALLYGARTGDMTPYSRLDDAAIHRLTDKVRVQVDESMSGFAARMQIRWSDGSTQDFEQVYPLGEVQHPFGKENVEEKFRNLAVPVLGKERAEVVVEKVSSLEEQSIAELVQLLR</sequence>